<evidence type="ECO:0000256" key="1">
    <source>
        <dbReference type="SAM" id="MobiDB-lite"/>
    </source>
</evidence>
<keyword evidence="2" id="KW-1185">Reference proteome</keyword>
<proteinExistence type="predicted"/>
<accession>A0A915INW6</accession>
<name>A0A915INW6_ROMCU</name>
<dbReference type="AlphaFoldDB" id="A0A915INW6"/>
<dbReference type="Proteomes" id="UP000887565">
    <property type="component" value="Unplaced"/>
</dbReference>
<evidence type="ECO:0000313" key="2">
    <source>
        <dbReference type="Proteomes" id="UP000887565"/>
    </source>
</evidence>
<reference evidence="3" key="1">
    <citation type="submission" date="2022-11" db="UniProtKB">
        <authorList>
            <consortium name="WormBaseParasite"/>
        </authorList>
    </citation>
    <scope>IDENTIFICATION</scope>
</reference>
<organism evidence="2 3">
    <name type="scientific">Romanomermis culicivorax</name>
    <name type="common">Nematode worm</name>
    <dbReference type="NCBI Taxonomy" id="13658"/>
    <lineage>
        <taxon>Eukaryota</taxon>
        <taxon>Metazoa</taxon>
        <taxon>Ecdysozoa</taxon>
        <taxon>Nematoda</taxon>
        <taxon>Enoplea</taxon>
        <taxon>Dorylaimia</taxon>
        <taxon>Mermithida</taxon>
        <taxon>Mermithoidea</taxon>
        <taxon>Mermithidae</taxon>
        <taxon>Romanomermis</taxon>
    </lineage>
</organism>
<dbReference type="WBParaSite" id="nRc.2.0.1.t15133-RA">
    <property type="protein sequence ID" value="nRc.2.0.1.t15133-RA"/>
    <property type="gene ID" value="nRc.2.0.1.g15133"/>
</dbReference>
<evidence type="ECO:0000313" key="3">
    <source>
        <dbReference type="WBParaSite" id="nRc.2.0.1.t15133-RA"/>
    </source>
</evidence>
<protein>
    <submittedName>
        <fullName evidence="3">Uncharacterized protein</fullName>
    </submittedName>
</protein>
<feature type="compositionally biased region" description="Polar residues" evidence="1">
    <location>
        <begin position="50"/>
        <end position="63"/>
    </location>
</feature>
<feature type="region of interest" description="Disordered" evidence="1">
    <location>
        <begin position="43"/>
        <end position="63"/>
    </location>
</feature>
<sequence length="63" mass="6911">MLVTVPWKLSYQTAAEESDDQASSSVKQLNKLLMKAIGVFSSGKEDTKDNSFLSKENSTQKGI</sequence>